<evidence type="ECO:0000256" key="7">
    <source>
        <dbReference type="ARBA" id="ARBA00022989"/>
    </source>
</evidence>
<feature type="transmembrane region" description="Helical" evidence="10">
    <location>
        <begin position="305"/>
        <end position="324"/>
    </location>
</feature>
<keyword evidence="4 9" id="KW-0762">Sugar transport</keyword>
<organism evidence="12 13">
    <name type="scientific">Ileibacterium valens</name>
    <dbReference type="NCBI Taxonomy" id="1862668"/>
    <lineage>
        <taxon>Bacteria</taxon>
        <taxon>Bacillati</taxon>
        <taxon>Bacillota</taxon>
        <taxon>Erysipelotrichia</taxon>
        <taxon>Erysipelotrichales</taxon>
        <taxon>Erysipelotrichaceae</taxon>
        <taxon>Ileibacterium</taxon>
    </lineage>
</organism>
<dbReference type="InterPro" id="IPR004501">
    <property type="entry name" value="PTS_EIIC_3"/>
</dbReference>
<comment type="subcellular location">
    <subcellularLocation>
        <location evidence="1">Cell membrane</location>
        <topology evidence="1">Multi-pass membrane protein</topology>
    </subcellularLocation>
</comment>
<keyword evidence="5" id="KW-0598">Phosphotransferase system</keyword>
<dbReference type="GeneID" id="82203695"/>
<dbReference type="GO" id="GO:0005886">
    <property type="term" value="C:plasma membrane"/>
    <property type="evidence" value="ECO:0007669"/>
    <property type="project" value="UniProtKB-SubCell"/>
</dbReference>
<keyword evidence="8 9" id="KW-0472">Membrane</keyword>
<proteinExistence type="predicted"/>
<evidence type="ECO:0000313" key="13">
    <source>
        <dbReference type="Proteomes" id="UP000186341"/>
    </source>
</evidence>
<accession>A0A1U7NDI4</accession>
<dbReference type="Pfam" id="PF02378">
    <property type="entry name" value="PTS_EIIC"/>
    <property type="match status" value="1"/>
</dbReference>
<evidence type="ECO:0000256" key="6">
    <source>
        <dbReference type="ARBA" id="ARBA00022692"/>
    </source>
</evidence>
<dbReference type="NCBIfam" id="TIGR00410">
    <property type="entry name" value="lacE"/>
    <property type="match status" value="1"/>
</dbReference>
<evidence type="ECO:0000256" key="4">
    <source>
        <dbReference type="ARBA" id="ARBA00022597"/>
    </source>
</evidence>
<evidence type="ECO:0000256" key="10">
    <source>
        <dbReference type="SAM" id="Phobius"/>
    </source>
</evidence>
<comment type="caution">
    <text evidence="12">The sequence shown here is derived from an EMBL/GenBank/DDBJ whole genome shotgun (WGS) entry which is preliminary data.</text>
</comment>
<evidence type="ECO:0000256" key="2">
    <source>
        <dbReference type="ARBA" id="ARBA00022448"/>
    </source>
</evidence>
<dbReference type="AlphaFoldDB" id="A0A1U7NDI4"/>
<feature type="transmembrane region" description="Helical" evidence="10">
    <location>
        <begin position="71"/>
        <end position="94"/>
    </location>
</feature>
<reference evidence="12 13" key="1">
    <citation type="submission" date="2016-11" db="EMBL/GenBank/DDBJ databases">
        <title>Description of two novel members of the family Erysipelotrichaceae: Ileibacterium lipovorans gen. nov., sp. nov. and Dubosiella newyorkensis, gen. nov., sp. nov.</title>
        <authorList>
            <person name="Cox L.M."/>
            <person name="Sohn J."/>
            <person name="Tyrrell K.L."/>
            <person name="Citron D.M."/>
            <person name="Lawson P.A."/>
            <person name="Patel N.B."/>
            <person name="Iizumi T."/>
            <person name="Perez-Perez G.I."/>
            <person name="Goldstein E.J."/>
            <person name="Blaser M.J."/>
        </authorList>
    </citation>
    <scope>NUCLEOTIDE SEQUENCE [LARGE SCALE GENOMIC DNA]</scope>
    <source>
        <strain evidence="12 13">NYU-BL-A3</strain>
    </source>
</reference>
<feature type="transmembrane region" description="Helical" evidence="10">
    <location>
        <begin position="158"/>
        <end position="178"/>
    </location>
</feature>
<dbReference type="Proteomes" id="UP000186341">
    <property type="component" value="Unassembled WGS sequence"/>
</dbReference>
<feature type="transmembrane region" description="Helical" evidence="10">
    <location>
        <begin position="199"/>
        <end position="220"/>
    </location>
</feature>
<dbReference type="PIRSF" id="PIRSF006351">
    <property type="entry name" value="PTS_EIIC-Cellobiose"/>
    <property type="match status" value="1"/>
</dbReference>
<sequence length="449" mass="48455">MQKLFDFLEKYMMGPMGKLSQKQFVRAIMAAGMGTIPFTIIGSAFLILNVLPQVFPALEGIWAASFDKITNLYMTANTFTMGVLALYFNIIMGFELTSIKANEYDLNLSPITGAMLSMMAFLMTIAEMVIVDGTYVFVEGEGYISGIAYGSFANRLGTSGIFTGILMATLAVWIYKTCVQRNWTIKLPDAVPLGVSRSFTALIPCAAIVFVVLVLNGLIMLTGYDLFNIIAIPFSFVGSIADTWYGVLIINLLIHALWSVGIHGANIISAFYSPFTLQNFQTNAEIFTGKATGDYAVFAGEFQNMYVVCGGSGATLGMCIWMAFCAKSEQLKALGVASLPSGIFNINEPLIFGVPIIYNPNLIIPYILAPTVAAEIAYFGIASGIFPPVIANVPWPTPGLLGAFIGTGGNFMGAVLALICITVAFLIYFPFLTKYDSQLVKEEAEATAA</sequence>
<evidence type="ECO:0000256" key="3">
    <source>
        <dbReference type="ARBA" id="ARBA00022475"/>
    </source>
</evidence>
<keyword evidence="7 10" id="KW-1133">Transmembrane helix</keyword>
<evidence type="ECO:0000256" key="1">
    <source>
        <dbReference type="ARBA" id="ARBA00004651"/>
    </source>
</evidence>
<feature type="transmembrane region" description="Helical" evidence="10">
    <location>
        <begin position="366"/>
        <end position="391"/>
    </location>
</feature>
<dbReference type="InterPro" id="IPR051088">
    <property type="entry name" value="PTS_Sugar-EIIC/EIIB"/>
</dbReference>
<keyword evidence="6 10" id="KW-0812">Transmembrane</keyword>
<dbReference type="PANTHER" id="PTHR33989:SF8">
    <property type="entry name" value="PERMEASE IIC COMPONENT"/>
    <property type="match status" value="1"/>
</dbReference>
<evidence type="ECO:0000256" key="8">
    <source>
        <dbReference type="ARBA" id="ARBA00023136"/>
    </source>
</evidence>
<feature type="transmembrane region" description="Helical" evidence="10">
    <location>
        <begin position="24"/>
        <end position="51"/>
    </location>
</feature>
<dbReference type="GO" id="GO:0009401">
    <property type="term" value="P:phosphoenolpyruvate-dependent sugar phosphotransferase system"/>
    <property type="evidence" value="ECO:0007669"/>
    <property type="project" value="UniProtKB-KW"/>
</dbReference>
<dbReference type="InterPro" id="IPR003352">
    <property type="entry name" value="PTS_EIIC"/>
</dbReference>
<keyword evidence="3 9" id="KW-1003">Cell membrane</keyword>
<dbReference type="OrthoDB" id="1550290at2"/>
<feature type="transmembrane region" description="Helical" evidence="10">
    <location>
        <begin position="115"/>
        <end position="138"/>
    </location>
</feature>
<keyword evidence="13" id="KW-1185">Reference proteome</keyword>
<dbReference type="GO" id="GO:1901264">
    <property type="term" value="P:carbohydrate derivative transport"/>
    <property type="evidence" value="ECO:0007669"/>
    <property type="project" value="TreeGrafter"/>
</dbReference>
<dbReference type="RefSeq" id="WP_075820865.1">
    <property type="nucleotide sequence ID" value="NZ_CAJUTZ010000053.1"/>
</dbReference>
<evidence type="ECO:0000259" key="11">
    <source>
        <dbReference type="PROSITE" id="PS51105"/>
    </source>
</evidence>
<feature type="domain" description="PTS EIIC type-3" evidence="11">
    <location>
        <begin position="8"/>
        <end position="431"/>
    </location>
</feature>
<comment type="function">
    <text evidence="9">The phosphoenolpyruvate-dependent sugar phosphotransferase system (PTS), a major carbohydrate active -transport system, catalyzes the phosphorylation of incoming sugar substrates concomitant with their translocation across the cell membrane.</text>
</comment>
<feature type="transmembrane region" description="Helical" evidence="10">
    <location>
        <begin position="252"/>
        <end position="272"/>
    </location>
</feature>
<dbReference type="EMBL" id="MPJW01000230">
    <property type="protein sequence ID" value="OLU37033.1"/>
    <property type="molecule type" value="Genomic_DNA"/>
</dbReference>
<dbReference type="PROSITE" id="PS51105">
    <property type="entry name" value="PTS_EIIC_TYPE_3"/>
    <property type="match status" value="1"/>
</dbReference>
<dbReference type="GO" id="GO:0008982">
    <property type="term" value="F:protein-N(PI)-phosphohistidine-sugar phosphotransferase activity"/>
    <property type="evidence" value="ECO:0007669"/>
    <property type="project" value="UniProtKB-UniRule"/>
</dbReference>
<gene>
    <name evidence="12" type="ORF">BO222_11145</name>
</gene>
<dbReference type="InterPro" id="IPR004796">
    <property type="entry name" value="PTS_IIC_cello"/>
</dbReference>
<evidence type="ECO:0000256" key="9">
    <source>
        <dbReference type="PIRNR" id="PIRNR006351"/>
    </source>
</evidence>
<protein>
    <recommendedName>
        <fullName evidence="9">Permease IIC component</fullName>
    </recommendedName>
</protein>
<dbReference type="NCBIfam" id="NF007157">
    <property type="entry name" value="PRK09592.1"/>
    <property type="match status" value="1"/>
</dbReference>
<feature type="transmembrane region" description="Helical" evidence="10">
    <location>
        <begin position="226"/>
        <end position="245"/>
    </location>
</feature>
<dbReference type="PANTHER" id="PTHR33989">
    <property type="match status" value="1"/>
</dbReference>
<evidence type="ECO:0000313" key="12">
    <source>
        <dbReference type="EMBL" id="OLU37033.1"/>
    </source>
</evidence>
<keyword evidence="2 9" id="KW-0813">Transport</keyword>
<feature type="transmembrane region" description="Helical" evidence="10">
    <location>
        <begin position="411"/>
        <end position="431"/>
    </location>
</feature>
<name>A0A1U7NDI4_9FIRM</name>
<evidence type="ECO:0000256" key="5">
    <source>
        <dbReference type="ARBA" id="ARBA00022683"/>
    </source>
</evidence>